<evidence type="ECO:0000256" key="1">
    <source>
        <dbReference type="SAM" id="MobiDB-lite"/>
    </source>
</evidence>
<gene>
    <name evidence="2" type="ORF">CEXT_589791</name>
</gene>
<reference evidence="2 3" key="1">
    <citation type="submission" date="2021-06" db="EMBL/GenBank/DDBJ databases">
        <title>Caerostris extrusa draft genome.</title>
        <authorList>
            <person name="Kono N."/>
            <person name="Arakawa K."/>
        </authorList>
    </citation>
    <scope>NUCLEOTIDE SEQUENCE [LARGE SCALE GENOMIC DNA]</scope>
</reference>
<dbReference type="Proteomes" id="UP001054945">
    <property type="component" value="Unassembled WGS sequence"/>
</dbReference>
<evidence type="ECO:0000313" key="3">
    <source>
        <dbReference type="Proteomes" id="UP001054945"/>
    </source>
</evidence>
<comment type="caution">
    <text evidence="2">The sequence shown here is derived from an EMBL/GenBank/DDBJ whole genome shotgun (WGS) entry which is preliminary data.</text>
</comment>
<dbReference type="AlphaFoldDB" id="A0AAV4NXR9"/>
<protein>
    <submittedName>
        <fullName evidence="2">Uncharacterized protein</fullName>
    </submittedName>
</protein>
<dbReference type="EMBL" id="BPLR01021446">
    <property type="protein sequence ID" value="GIX89695.1"/>
    <property type="molecule type" value="Genomic_DNA"/>
</dbReference>
<keyword evidence="3" id="KW-1185">Reference proteome</keyword>
<evidence type="ECO:0000313" key="2">
    <source>
        <dbReference type="EMBL" id="GIX89695.1"/>
    </source>
</evidence>
<accession>A0AAV4NXR9</accession>
<feature type="compositionally biased region" description="Basic residues" evidence="1">
    <location>
        <begin position="100"/>
        <end position="110"/>
    </location>
</feature>
<feature type="region of interest" description="Disordered" evidence="1">
    <location>
        <begin position="91"/>
        <end position="110"/>
    </location>
</feature>
<sequence length="149" mass="17049">MRNSSVSSLNECNRTRFVYPRCTSTLPSDHIQQSIERIDSTAKPFPPLSDTPSPLKKGQVYCASLPANELPSSLCLVRLLVKRLQYGKSLRREKNDTQKGKTKRKRKRKKKNVRFGVVYGCGVEERKNLTLLKELINGQYFKDMGSRTL</sequence>
<proteinExistence type="predicted"/>
<name>A0AAV4NXR9_CAEEX</name>
<organism evidence="2 3">
    <name type="scientific">Caerostris extrusa</name>
    <name type="common">Bark spider</name>
    <name type="synonym">Caerostris bankana</name>
    <dbReference type="NCBI Taxonomy" id="172846"/>
    <lineage>
        <taxon>Eukaryota</taxon>
        <taxon>Metazoa</taxon>
        <taxon>Ecdysozoa</taxon>
        <taxon>Arthropoda</taxon>
        <taxon>Chelicerata</taxon>
        <taxon>Arachnida</taxon>
        <taxon>Araneae</taxon>
        <taxon>Araneomorphae</taxon>
        <taxon>Entelegynae</taxon>
        <taxon>Araneoidea</taxon>
        <taxon>Araneidae</taxon>
        <taxon>Caerostris</taxon>
    </lineage>
</organism>